<dbReference type="Proteomes" id="UP000018144">
    <property type="component" value="Unassembled WGS sequence"/>
</dbReference>
<feature type="domain" description="TauD/TfdA-like" evidence="7">
    <location>
        <begin position="186"/>
        <end position="432"/>
    </location>
</feature>
<protein>
    <submittedName>
        <fullName evidence="9">Similar to Gamma-butyrobetaine dioxygenase acc. no. P80193</fullName>
    </submittedName>
</protein>
<evidence type="ECO:0000256" key="1">
    <source>
        <dbReference type="ARBA" id="ARBA00001954"/>
    </source>
</evidence>
<evidence type="ECO:0000256" key="6">
    <source>
        <dbReference type="ARBA" id="ARBA00023004"/>
    </source>
</evidence>
<comment type="similarity">
    <text evidence="2">Belongs to the gamma-BBH/TMLD family.</text>
</comment>
<dbReference type="Gene3D" id="3.60.130.10">
    <property type="entry name" value="Clavaminate synthase-like"/>
    <property type="match status" value="1"/>
</dbReference>
<dbReference type="InterPro" id="IPR038492">
    <property type="entry name" value="GBBH-like_N_sf"/>
</dbReference>
<feature type="domain" description="Gamma-butyrobetaine hydroxylase-like N-terminal" evidence="8">
    <location>
        <begin position="76"/>
        <end position="133"/>
    </location>
</feature>
<dbReference type="EMBL" id="HF935309">
    <property type="protein sequence ID" value="CCX29634.1"/>
    <property type="molecule type" value="Genomic_DNA"/>
</dbReference>
<evidence type="ECO:0000256" key="4">
    <source>
        <dbReference type="ARBA" id="ARBA00022964"/>
    </source>
</evidence>
<name>U4LC05_PYROM</name>
<keyword evidence="6" id="KW-0408">Iron</keyword>
<accession>U4LC05</accession>
<evidence type="ECO:0000259" key="7">
    <source>
        <dbReference type="Pfam" id="PF02668"/>
    </source>
</evidence>
<dbReference type="STRING" id="1076935.U4LC05"/>
<evidence type="ECO:0000313" key="9">
    <source>
        <dbReference type="EMBL" id="CCX29634.1"/>
    </source>
</evidence>
<keyword evidence="5" id="KW-0560">Oxidoreductase</keyword>
<dbReference type="GO" id="GO:0046872">
    <property type="term" value="F:metal ion binding"/>
    <property type="evidence" value="ECO:0007669"/>
    <property type="project" value="UniProtKB-KW"/>
</dbReference>
<dbReference type="InterPro" id="IPR003819">
    <property type="entry name" value="TauD/TfdA-like"/>
</dbReference>
<comment type="cofactor">
    <cofactor evidence="1">
        <name>Fe(2+)</name>
        <dbReference type="ChEBI" id="CHEBI:29033"/>
    </cofactor>
</comment>
<keyword evidence="10" id="KW-1185">Reference proteome</keyword>
<evidence type="ECO:0000259" key="8">
    <source>
        <dbReference type="Pfam" id="PF06155"/>
    </source>
</evidence>
<proteinExistence type="inferred from homology"/>
<dbReference type="OMA" id="MPYFEYK"/>
<dbReference type="GO" id="GO:0005739">
    <property type="term" value="C:mitochondrion"/>
    <property type="evidence" value="ECO:0007669"/>
    <property type="project" value="TreeGrafter"/>
</dbReference>
<organism evidence="9 10">
    <name type="scientific">Pyronema omphalodes (strain CBS 100304)</name>
    <name type="common">Pyronema confluens</name>
    <dbReference type="NCBI Taxonomy" id="1076935"/>
    <lineage>
        <taxon>Eukaryota</taxon>
        <taxon>Fungi</taxon>
        <taxon>Dikarya</taxon>
        <taxon>Ascomycota</taxon>
        <taxon>Pezizomycotina</taxon>
        <taxon>Pezizomycetes</taxon>
        <taxon>Pezizales</taxon>
        <taxon>Pyronemataceae</taxon>
        <taxon>Pyronema</taxon>
    </lineage>
</organism>
<dbReference type="OrthoDB" id="406634at2759"/>
<dbReference type="AlphaFoldDB" id="U4LC05"/>
<dbReference type="PANTHER" id="PTHR10696">
    <property type="entry name" value="GAMMA-BUTYROBETAINE HYDROXYLASE-RELATED"/>
    <property type="match status" value="1"/>
</dbReference>
<dbReference type="eggNOG" id="KOG3889">
    <property type="taxonomic scope" value="Eukaryota"/>
</dbReference>
<dbReference type="SUPFAM" id="SSF51197">
    <property type="entry name" value="Clavaminate synthase-like"/>
    <property type="match status" value="1"/>
</dbReference>
<evidence type="ECO:0000313" key="10">
    <source>
        <dbReference type="Proteomes" id="UP000018144"/>
    </source>
</evidence>
<dbReference type="Gene3D" id="3.30.2020.30">
    <property type="match status" value="1"/>
</dbReference>
<evidence type="ECO:0000256" key="3">
    <source>
        <dbReference type="ARBA" id="ARBA00022723"/>
    </source>
</evidence>
<keyword evidence="4 9" id="KW-0223">Dioxygenase</keyword>
<dbReference type="GO" id="GO:0016706">
    <property type="term" value="F:2-oxoglutarate-dependent dioxygenase activity"/>
    <property type="evidence" value="ECO:0007669"/>
    <property type="project" value="UniProtKB-ARBA"/>
</dbReference>
<gene>
    <name evidence="9" type="ORF">PCON_06295</name>
</gene>
<keyword evidence="3" id="KW-0479">Metal-binding</keyword>
<dbReference type="GO" id="GO:0045329">
    <property type="term" value="P:carnitine biosynthetic process"/>
    <property type="evidence" value="ECO:0007669"/>
    <property type="project" value="TreeGrafter"/>
</dbReference>
<dbReference type="PANTHER" id="PTHR10696:SF25">
    <property type="entry name" value="OXIDOREDUCTASE AIM17-RELATED"/>
    <property type="match status" value="1"/>
</dbReference>
<dbReference type="InterPro" id="IPR042098">
    <property type="entry name" value="TauD-like_sf"/>
</dbReference>
<dbReference type="InterPro" id="IPR010376">
    <property type="entry name" value="GBBH-like_N"/>
</dbReference>
<dbReference type="InterPro" id="IPR050411">
    <property type="entry name" value="AlphaKG_dependent_hydroxylases"/>
</dbReference>
<sequence length="467" mass="54122">MRTSALRALRRPILSTLKTSSPVARFALVPRLNTTGFSTTATFYNPTNSSSIPSRSNRSKQFTTDGLRVTIRTEPEWLTFDNLFLRDSCTCPKCLHPSTQQKLFATTDIPYDVTPKDVKIHEDGSVEVEWIKDINCEPWNNEPHRSIYSREWMNRYSKQKTRRAGHNDPARKLWNRGKMEKNVSFIDYEDYMKDEDKLWEAVLALSQYGLVFLKNCPKDEKAIEGMVERIGELKNTFYGHTWNVKSIKDSKNIAYTSLNLGHHMDLLYFESPPGLQFLHSLQNTTTGGSSIFADSFLAAEKVRIDSPSLFRSLCKFPVTYHYENDGHHYHYSRPVVVEDPYSEKFPRSISHVNWAPPFQAHFEGDVGMSESGAWREWVTAAKQFAGYIDEEDAQFELRLEEGMCAIFFNRRILHSRRAFDPASGDRWLKGAYVDIDAFYSKYRVLGERQIQKKKELEEASKPEYNVY</sequence>
<evidence type="ECO:0000256" key="5">
    <source>
        <dbReference type="ARBA" id="ARBA00023002"/>
    </source>
</evidence>
<dbReference type="Pfam" id="PF06155">
    <property type="entry name" value="GBBH-like_N"/>
    <property type="match status" value="1"/>
</dbReference>
<dbReference type="CDD" id="cd00250">
    <property type="entry name" value="CAS_like"/>
    <property type="match status" value="1"/>
</dbReference>
<dbReference type="Pfam" id="PF02668">
    <property type="entry name" value="TauD"/>
    <property type="match status" value="1"/>
</dbReference>
<evidence type="ECO:0000256" key="2">
    <source>
        <dbReference type="ARBA" id="ARBA00008654"/>
    </source>
</evidence>
<reference evidence="9 10" key="1">
    <citation type="journal article" date="2013" name="PLoS Genet.">
        <title>The genome and development-dependent transcriptomes of Pyronema confluens: a window into fungal evolution.</title>
        <authorList>
            <person name="Traeger S."/>
            <person name="Altegoer F."/>
            <person name="Freitag M."/>
            <person name="Gabaldon T."/>
            <person name="Kempken F."/>
            <person name="Kumar A."/>
            <person name="Marcet-Houben M."/>
            <person name="Poggeler S."/>
            <person name="Stajich J.E."/>
            <person name="Nowrousian M."/>
        </authorList>
    </citation>
    <scope>NUCLEOTIDE SEQUENCE [LARGE SCALE GENOMIC DNA]</scope>
    <source>
        <strain evidence="10">CBS 100304</strain>
        <tissue evidence="9">Vegetative mycelium</tissue>
    </source>
</reference>